<gene>
    <name evidence="3" type="ORF">JKA74_19015</name>
</gene>
<evidence type="ECO:0000256" key="1">
    <source>
        <dbReference type="ARBA" id="ARBA00008007"/>
    </source>
</evidence>
<dbReference type="Pfam" id="PF00156">
    <property type="entry name" value="Pribosyltran"/>
    <property type="match status" value="1"/>
</dbReference>
<keyword evidence="4" id="KW-1185">Reference proteome</keyword>
<dbReference type="InterPro" id="IPR051910">
    <property type="entry name" value="ComF/GntX_DNA_util-trans"/>
</dbReference>
<reference evidence="3" key="1">
    <citation type="submission" date="2021-01" db="EMBL/GenBank/DDBJ databases">
        <title>Marivirga aurantiaca sp. nov., isolated from intertidal surface sediments.</title>
        <authorList>
            <person name="Zhang M."/>
        </authorList>
    </citation>
    <scope>NUCLEOTIDE SEQUENCE</scope>
    <source>
        <strain evidence="3">S37H4</strain>
    </source>
</reference>
<sequence>MHKSQPNILHTKFFEIPNLQYAMAFCWFQKGSVIQKLLHELKYGGNEELGVYLGEMYGKELREYGFHEKFDIITSVPLHFIKYRKRGFNQSDKIAEGLSLALEVPFKKLLKKEVHGKSQTKKHRLERFANVESTFSLLATKSNIKEKNILVIDDVLTTGATIQAACQPLIEKGAKISILTIAVTK</sequence>
<name>A0A934X1A9_9BACT</name>
<dbReference type="SUPFAM" id="SSF53271">
    <property type="entry name" value="PRTase-like"/>
    <property type="match status" value="1"/>
</dbReference>
<evidence type="ECO:0000259" key="2">
    <source>
        <dbReference type="Pfam" id="PF00156"/>
    </source>
</evidence>
<evidence type="ECO:0000313" key="3">
    <source>
        <dbReference type="EMBL" id="MBK6267143.1"/>
    </source>
</evidence>
<evidence type="ECO:0000313" key="4">
    <source>
        <dbReference type="Proteomes" id="UP000611723"/>
    </source>
</evidence>
<feature type="domain" description="Phosphoribosyltransferase" evidence="2">
    <location>
        <begin position="94"/>
        <end position="178"/>
    </location>
</feature>
<dbReference type="CDD" id="cd06223">
    <property type="entry name" value="PRTases_typeI"/>
    <property type="match status" value="1"/>
</dbReference>
<dbReference type="PANTHER" id="PTHR47505:SF1">
    <property type="entry name" value="DNA UTILIZATION PROTEIN YHGH"/>
    <property type="match status" value="1"/>
</dbReference>
<dbReference type="InterPro" id="IPR000836">
    <property type="entry name" value="PRTase_dom"/>
</dbReference>
<dbReference type="AlphaFoldDB" id="A0A934X1A9"/>
<dbReference type="Gene3D" id="3.40.50.2020">
    <property type="match status" value="1"/>
</dbReference>
<organism evidence="3 4">
    <name type="scientific">Marivirga aurantiaca</name>
    <dbReference type="NCBI Taxonomy" id="2802615"/>
    <lineage>
        <taxon>Bacteria</taxon>
        <taxon>Pseudomonadati</taxon>
        <taxon>Bacteroidota</taxon>
        <taxon>Cytophagia</taxon>
        <taxon>Cytophagales</taxon>
        <taxon>Marivirgaceae</taxon>
        <taxon>Marivirga</taxon>
    </lineage>
</organism>
<proteinExistence type="inferred from homology"/>
<comment type="caution">
    <text evidence="3">The sequence shown here is derived from an EMBL/GenBank/DDBJ whole genome shotgun (WGS) entry which is preliminary data.</text>
</comment>
<comment type="similarity">
    <text evidence="1">Belongs to the ComF/GntX family.</text>
</comment>
<protein>
    <submittedName>
        <fullName evidence="3">ComF family protein</fullName>
    </submittedName>
</protein>
<dbReference type="InterPro" id="IPR029057">
    <property type="entry name" value="PRTase-like"/>
</dbReference>
<accession>A0A934X1A9</accession>
<dbReference type="Proteomes" id="UP000611723">
    <property type="component" value="Unassembled WGS sequence"/>
</dbReference>
<dbReference type="RefSeq" id="WP_201432832.1">
    <property type="nucleotide sequence ID" value="NZ_JAEQBW010000014.1"/>
</dbReference>
<dbReference type="EMBL" id="JAEQBW010000014">
    <property type="protein sequence ID" value="MBK6267143.1"/>
    <property type="molecule type" value="Genomic_DNA"/>
</dbReference>
<dbReference type="PANTHER" id="PTHR47505">
    <property type="entry name" value="DNA UTILIZATION PROTEIN YHGH"/>
    <property type="match status" value="1"/>
</dbReference>